<feature type="transmembrane region" description="Helical" evidence="6">
    <location>
        <begin position="263"/>
        <end position="280"/>
    </location>
</feature>
<dbReference type="PANTHER" id="PTHR33406:SF12">
    <property type="entry name" value="BLR2997 PROTEIN"/>
    <property type="match status" value="1"/>
</dbReference>
<feature type="transmembrane region" description="Helical" evidence="6">
    <location>
        <begin position="760"/>
        <end position="778"/>
    </location>
</feature>
<evidence type="ECO:0000256" key="2">
    <source>
        <dbReference type="ARBA" id="ARBA00022475"/>
    </source>
</evidence>
<evidence type="ECO:0000256" key="4">
    <source>
        <dbReference type="ARBA" id="ARBA00022989"/>
    </source>
</evidence>
<feature type="transmembrane region" description="Helical" evidence="6">
    <location>
        <begin position="286"/>
        <end position="306"/>
    </location>
</feature>
<evidence type="ECO:0000256" key="1">
    <source>
        <dbReference type="ARBA" id="ARBA00004651"/>
    </source>
</evidence>
<feature type="transmembrane region" description="Helical" evidence="6">
    <location>
        <begin position="390"/>
        <end position="411"/>
    </location>
</feature>
<keyword evidence="4 6" id="KW-1133">Transmembrane helix</keyword>
<evidence type="ECO:0000313" key="9">
    <source>
        <dbReference type="Proteomes" id="UP001259982"/>
    </source>
</evidence>
<comment type="subcellular location">
    <subcellularLocation>
        <location evidence="1">Cell membrane</location>
        <topology evidence="1">Multi-pass membrane protein</topology>
    </subcellularLocation>
</comment>
<evidence type="ECO:0000259" key="7">
    <source>
        <dbReference type="PROSITE" id="PS50156"/>
    </source>
</evidence>
<sequence>MKKTLAAAYENATISQPWIAVLLVLALAATAGYFAQDFRLDASADSLVLENDEDLAFYQKMTERYGSQDFLIVTYNPADGLFNRPALDRLESLQDELADVGIIAEVTSILNVPLIDSPPVSFSEIQKGIRTLSDEDTDPELAREEFLTSPLYDDLLLSDDARTTAMLLSLKRDEQYHELRDSRNELRRKREADGLDEAEAARLAKLEAEFDIVSGQQQAEQAAMIAEVRNILAPYRDGATIHMGGLPMIAVDMIEFVRSDIQVFGAGVGVLLILLLAVIFRRVRWVLVPAAICATVALSVFGFLGAMGWHVTVVSSNFISLVLILTLSLIVHLIVRQLELHAENPEARHAALISETLRSKFSPSVFTVLTTMVSFASLIVSGIRPVIDFGYMMVCGMAIAFVVVFALYPAALAKLSAGTPVFGDRDITTGITGGFARAVARFPGLTWLTYAAIMVMAAVGISRLGVENRFIDYFKESTEIYQGMVLIDKKLGGTTPLDIIIDAPEGFPIGEEAAEESGDGGMSANSYWFNSFTLEELDPIHNYLEELPETGKVLSLDTTMDMLTQINGGPLDNFALALIYDRLPAEIKETLFDPYLGPNGNQVRLSVRVIDSDENLNRSALLDKIRADLEEDFGLKPEQIHLTGPLVLYNNVLQSLFRSQILTLGVVFAAIALMLLLLFRSFKVALIGVAPTMVAASAVLGLMGWIGIPLDIMTITIAAITVGIGVHDTIHYAHRFREEIQQDGDYDAAVQRSHATVGRAVYYTTVTVTLGFSILVLSNFVPTIYFGLLTGAAMVLALIANLTLLPLLLVRFRAFSHLAPQRA</sequence>
<feature type="transmembrane region" description="Helical" evidence="6">
    <location>
        <begin position="18"/>
        <end position="35"/>
    </location>
</feature>
<keyword evidence="5 6" id="KW-0472">Membrane</keyword>
<evidence type="ECO:0000256" key="3">
    <source>
        <dbReference type="ARBA" id="ARBA00022692"/>
    </source>
</evidence>
<evidence type="ECO:0000256" key="5">
    <source>
        <dbReference type="ARBA" id="ARBA00023136"/>
    </source>
</evidence>
<dbReference type="Pfam" id="PF03176">
    <property type="entry name" value="MMPL"/>
    <property type="match status" value="2"/>
</dbReference>
<keyword evidence="2" id="KW-1003">Cell membrane</keyword>
<keyword evidence="3 6" id="KW-0812">Transmembrane</keyword>
<dbReference type="InterPro" id="IPR050545">
    <property type="entry name" value="Mycobact_MmpL"/>
</dbReference>
<protein>
    <submittedName>
        <fullName evidence="8">MMPL family transporter</fullName>
    </submittedName>
</protein>
<evidence type="ECO:0000256" key="6">
    <source>
        <dbReference type="SAM" id="Phobius"/>
    </source>
</evidence>
<dbReference type="PANTHER" id="PTHR33406">
    <property type="entry name" value="MEMBRANE PROTEIN MJ1562-RELATED"/>
    <property type="match status" value="1"/>
</dbReference>
<dbReference type="SUPFAM" id="SSF82866">
    <property type="entry name" value="Multidrug efflux transporter AcrB transmembrane domain"/>
    <property type="match status" value="2"/>
</dbReference>
<name>A0ABU3B6Z7_9GAMM</name>
<proteinExistence type="predicted"/>
<feature type="domain" description="SSD" evidence="7">
    <location>
        <begin position="684"/>
        <end position="811"/>
    </location>
</feature>
<dbReference type="Gene3D" id="1.20.1640.10">
    <property type="entry name" value="Multidrug efflux transporter AcrB transmembrane domain"/>
    <property type="match status" value="2"/>
</dbReference>
<feature type="transmembrane region" description="Helical" evidence="6">
    <location>
        <begin position="318"/>
        <end position="335"/>
    </location>
</feature>
<reference evidence="8 9" key="1">
    <citation type="submission" date="2023-09" db="EMBL/GenBank/DDBJ databases">
        <authorList>
            <person name="Rey-Velasco X."/>
        </authorList>
    </citation>
    <scope>NUCLEOTIDE SEQUENCE [LARGE SCALE GENOMIC DNA]</scope>
    <source>
        <strain evidence="8 9">P385</strain>
    </source>
</reference>
<feature type="transmembrane region" description="Helical" evidence="6">
    <location>
        <begin position="447"/>
        <end position="466"/>
    </location>
</feature>
<keyword evidence="9" id="KW-1185">Reference proteome</keyword>
<dbReference type="Proteomes" id="UP001259982">
    <property type="component" value="Unassembled WGS sequence"/>
</dbReference>
<comment type="caution">
    <text evidence="8">The sequence shown here is derived from an EMBL/GenBank/DDBJ whole genome shotgun (WGS) entry which is preliminary data.</text>
</comment>
<feature type="transmembrane region" description="Helical" evidence="6">
    <location>
        <begin position="364"/>
        <end position="383"/>
    </location>
</feature>
<dbReference type="InterPro" id="IPR004869">
    <property type="entry name" value="MMPL_dom"/>
</dbReference>
<feature type="transmembrane region" description="Helical" evidence="6">
    <location>
        <begin position="784"/>
        <end position="810"/>
    </location>
</feature>
<dbReference type="InterPro" id="IPR000731">
    <property type="entry name" value="SSD"/>
</dbReference>
<dbReference type="PROSITE" id="PS50156">
    <property type="entry name" value="SSD"/>
    <property type="match status" value="1"/>
</dbReference>
<gene>
    <name evidence="8" type="ORF">RM531_05980</name>
</gene>
<dbReference type="RefSeq" id="WP_311658026.1">
    <property type="nucleotide sequence ID" value="NZ_JAVRHY010000004.1"/>
</dbReference>
<organism evidence="8 9">
    <name type="scientific">Spectribacter acetivorans</name>
    <dbReference type="NCBI Taxonomy" id="3075603"/>
    <lineage>
        <taxon>Bacteria</taxon>
        <taxon>Pseudomonadati</taxon>
        <taxon>Pseudomonadota</taxon>
        <taxon>Gammaproteobacteria</taxon>
        <taxon>Salinisphaerales</taxon>
        <taxon>Salinisphaeraceae</taxon>
        <taxon>Spectribacter</taxon>
    </lineage>
</organism>
<feature type="transmembrane region" description="Helical" evidence="6">
    <location>
        <begin position="685"/>
        <end position="708"/>
    </location>
</feature>
<dbReference type="EMBL" id="JAVRHY010000004">
    <property type="protein sequence ID" value="MDT0618014.1"/>
    <property type="molecule type" value="Genomic_DNA"/>
</dbReference>
<feature type="transmembrane region" description="Helical" evidence="6">
    <location>
        <begin position="661"/>
        <end position="679"/>
    </location>
</feature>
<evidence type="ECO:0000313" key="8">
    <source>
        <dbReference type="EMBL" id="MDT0618014.1"/>
    </source>
</evidence>
<accession>A0ABU3B6Z7</accession>